<dbReference type="GO" id="GO:0000015">
    <property type="term" value="C:phosphopyruvate hydratase complex"/>
    <property type="evidence" value="ECO:0007669"/>
    <property type="project" value="InterPro"/>
</dbReference>
<dbReference type="AlphaFoldDB" id="A0A7C4TCN7"/>
<keyword evidence="8" id="KW-0324">Glycolysis</keyword>
<dbReference type="GO" id="GO:0004634">
    <property type="term" value="F:phosphopyruvate hydratase activity"/>
    <property type="evidence" value="ECO:0007669"/>
    <property type="project" value="UniProtKB-EC"/>
</dbReference>
<evidence type="ECO:0000256" key="11">
    <source>
        <dbReference type="SAM" id="Phobius"/>
    </source>
</evidence>
<keyword evidence="10" id="KW-0175">Coiled coil</keyword>
<comment type="cofactor">
    <cofactor evidence="1">
        <name>Mg(2+)</name>
        <dbReference type="ChEBI" id="CHEBI:18420"/>
    </cofactor>
</comment>
<evidence type="ECO:0000256" key="1">
    <source>
        <dbReference type="ARBA" id="ARBA00001946"/>
    </source>
</evidence>
<keyword evidence="6" id="KW-0964">Secreted</keyword>
<dbReference type="Pfam" id="PF00113">
    <property type="entry name" value="Enolase_C"/>
    <property type="match status" value="1"/>
</dbReference>
<name>A0A7C4TCN7_UNCW3</name>
<accession>A0A7C4TCN7</accession>
<evidence type="ECO:0000256" key="3">
    <source>
        <dbReference type="ARBA" id="ARBA00009604"/>
    </source>
</evidence>
<dbReference type="UniPathway" id="UPA00109">
    <property type="reaction ID" value="UER00187"/>
</dbReference>
<comment type="pathway">
    <text evidence="2">Carbohydrate degradation; glycolysis; pyruvate from D-glyceraldehyde 3-phosphate: step 4/5.</text>
</comment>
<evidence type="ECO:0000256" key="9">
    <source>
        <dbReference type="ARBA" id="ARBA00023239"/>
    </source>
</evidence>
<feature type="domain" description="Enolase C-terminal TIM barrel" evidence="12">
    <location>
        <begin position="277"/>
        <end position="574"/>
    </location>
</feature>
<evidence type="ECO:0000256" key="2">
    <source>
        <dbReference type="ARBA" id="ARBA00005031"/>
    </source>
</evidence>
<dbReference type="PANTHER" id="PTHR11902:SF1">
    <property type="entry name" value="ENOLASE"/>
    <property type="match status" value="1"/>
</dbReference>
<evidence type="ECO:0000256" key="6">
    <source>
        <dbReference type="ARBA" id="ARBA00022525"/>
    </source>
</evidence>
<reference evidence="14" key="1">
    <citation type="journal article" date="2020" name="mSystems">
        <title>Genome- and Community-Level Interaction Insights into Carbon Utilization and Element Cycling Functions of Hydrothermarchaeota in Hydrothermal Sediment.</title>
        <authorList>
            <person name="Zhou Z."/>
            <person name="Liu Y."/>
            <person name="Xu W."/>
            <person name="Pan J."/>
            <person name="Luo Z.H."/>
            <person name="Li M."/>
        </authorList>
    </citation>
    <scope>NUCLEOTIDE SEQUENCE [LARGE SCALE GENOMIC DNA]</scope>
    <source>
        <strain evidence="14">SpSt-774</strain>
    </source>
</reference>
<dbReference type="SUPFAM" id="SSF54826">
    <property type="entry name" value="Enolase N-terminal domain-like"/>
    <property type="match status" value="1"/>
</dbReference>
<evidence type="ECO:0000256" key="5">
    <source>
        <dbReference type="ARBA" id="ARBA00017068"/>
    </source>
</evidence>
<dbReference type="InterPro" id="IPR020810">
    <property type="entry name" value="Enolase_C"/>
</dbReference>
<keyword evidence="11" id="KW-0472">Membrane</keyword>
<comment type="similarity">
    <text evidence="3">Belongs to the enolase family.</text>
</comment>
<evidence type="ECO:0000256" key="4">
    <source>
        <dbReference type="ARBA" id="ARBA00012058"/>
    </source>
</evidence>
<dbReference type="GO" id="GO:0000287">
    <property type="term" value="F:magnesium ion binding"/>
    <property type="evidence" value="ECO:0007669"/>
    <property type="project" value="InterPro"/>
</dbReference>
<evidence type="ECO:0000313" key="14">
    <source>
        <dbReference type="EMBL" id="HGV96850.1"/>
    </source>
</evidence>
<protein>
    <recommendedName>
        <fullName evidence="5">Enolase</fullName>
        <ecNumber evidence="4">4.2.1.11</ecNumber>
    </recommendedName>
</protein>
<proteinExistence type="inferred from homology"/>
<dbReference type="EC" id="4.2.1.11" evidence="4"/>
<sequence length="874" mass="98277">MAIMEIMKTIIYKIRQHLHSGWVIANHILVSFHVAFISSVLSIPPELKGKGVLGFVFTSSDTIISSIFWFISFHTGIAIHEMGHYLKAVKLNALNEKILPEAKRRASAPFLSRIFWYLEMFIKIPYGKFTGVKKEGLTYYPDAPFNLAVAAAGPATSGNMAMIFLPVAIVLLAIGLTSGYPFLVYIGRLTLGIGLVGLLDFLLADPGKYREFKEREAKAKIKAEKIEISTGTWLNKVKQVKEMMTKQRIQTIKLKNGDVVSAPWQYRNCGMGGRHTEKEYPESNISMQEMMFVPLCAKNYEEAQMITVALQTRLKEIIEKSEGARVMGIGLEGGLAPYIAKEPKDIVPEQRMWRMAVQAIRDIGYKPGDDIALAFDPAVSELSNAYREEFNQPDAIGMYYFWRSEEKVVMSRDQLVELYKKAVQELPIVMLEDAFAEDDYEGWRLLMKELGDRIFVVGDDIVTTKDSTIERCADEGLMNTSLIKANQIGTLSETLIGMLVALGKGLDLLVSHRSKSPNDDMEAQIALAANTMGLKAGGGANTERLFKYGSITKIMKDLEKTTKIEYEKKEIESLKALFNNLVITDVIAYEEPTNAGIPTVGVDIYVGVAGSEDYRKILKFTGSTPLGTSAGTGEAIHLIDSTIERSEIVERHQEFFALQSDKTYRFKKGIMEADLKAKNDPELLKLWYQVQRYDGKGCQNAVANITNIIAQEFIGHKISEFKSITQIDRKLLMLEKELAIKRGKLLPNAPLEEQIEVMQRKGNLGMNAILSMSLALGRMLAHIQGKDLWQLLREEMKTAIAKAIEANNGLPVIESTVPGEIFNKIKSIQKGYWQLLSELPLDILIRCLQQIEKKIRDENKKLYQVLREQTPIYY</sequence>
<dbReference type="SMART" id="SM01192">
    <property type="entry name" value="Enolase_C"/>
    <property type="match status" value="1"/>
</dbReference>
<evidence type="ECO:0000256" key="7">
    <source>
        <dbReference type="ARBA" id="ARBA00022842"/>
    </source>
</evidence>
<dbReference type="Gene3D" id="3.30.390.10">
    <property type="entry name" value="Enolase-like, N-terminal domain"/>
    <property type="match status" value="1"/>
</dbReference>
<comment type="caution">
    <text evidence="14">The sequence shown here is derived from an EMBL/GenBank/DDBJ whole genome shotgun (WGS) entry which is preliminary data.</text>
</comment>
<dbReference type="InterPro" id="IPR036849">
    <property type="entry name" value="Enolase-like_C_sf"/>
</dbReference>
<dbReference type="GO" id="GO:0006096">
    <property type="term" value="P:glycolytic process"/>
    <property type="evidence" value="ECO:0007669"/>
    <property type="project" value="UniProtKB-UniPathway"/>
</dbReference>
<dbReference type="SMART" id="SM01193">
    <property type="entry name" value="Enolase_N"/>
    <property type="match status" value="1"/>
</dbReference>
<keyword evidence="9" id="KW-0456">Lyase</keyword>
<feature type="transmembrane region" description="Helical" evidence="11">
    <location>
        <begin position="21"/>
        <end position="43"/>
    </location>
</feature>
<dbReference type="InterPro" id="IPR020811">
    <property type="entry name" value="Enolase_N"/>
</dbReference>
<gene>
    <name evidence="14" type="ORF">ENV60_00935</name>
</gene>
<dbReference type="PROSITE" id="PS00164">
    <property type="entry name" value="ENOLASE"/>
    <property type="match status" value="1"/>
</dbReference>
<dbReference type="InterPro" id="IPR029017">
    <property type="entry name" value="Enolase-like_N"/>
</dbReference>
<evidence type="ECO:0000256" key="10">
    <source>
        <dbReference type="SAM" id="Coils"/>
    </source>
</evidence>
<keyword evidence="7" id="KW-0460">Magnesium</keyword>
<organism evidence="14">
    <name type="scientific">candidate division WOR-3 bacterium</name>
    <dbReference type="NCBI Taxonomy" id="2052148"/>
    <lineage>
        <taxon>Bacteria</taxon>
        <taxon>Bacteria division WOR-3</taxon>
    </lineage>
</organism>
<dbReference type="InterPro" id="IPR020809">
    <property type="entry name" value="Enolase_CS"/>
</dbReference>
<feature type="domain" description="Enolase N-terminal" evidence="13">
    <location>
        <begin position="583"/>
        <end position="792"/>
    </location>
</feature>
<feature type="coiled-coil region" evidence="10">
    <location>
        <begin position="841"/>
        <end position="868"/>
    </location>
</feature>
<dbReference type="Gene3D" id="3.20.20.120">
    <property type="entry name" value="Enolase-like C-terminal domain"/>
    <property type="match status" value="1"/>
</dbReference>
<dbReference type="PANTHER" id="PTHR11902">
    <property type="entry name" value="ENOLASE"/>
    <property type="match status" value="1"/>
</dbReference>
<keyword evidence="11" id="KW-1133">Transmembrane helix</keyword>
<dbReference type="PRINTS" id="PR00148">
    <property type="entry name" value="ENOLASE"/>
</dbReference>
<keyword evidence="11" id="KW-0812">Transmembrane</keyword>
<evidence type="ECO:0000259" key="13">
    <source>
        <dbReference type="SMART" id="SM01193"/>
    </source>
</evidence>
<dbReference type="EMBL" id="DTGZ01000016">
    <property type="protein sequence ID" value="HGV96850.1"/>
    <property type="molecule type" value="Genomic_DNA"/>
</dbReference>
<dbReference type="InterPro" id="IPR000941">
    <property type="entry name" value="Enolase"/>
</dbReference>
<evidence type="ECO:0000259" key="12">
    <source>
        <dbReference type="SMART" id="SM01192"/>
    </source>
</evidence>
<feature type="transmembrane region" description="Helical" evidence="11">
    <location>
        <begin position="63"/>
        <end position="80"/>
    </location>
</feature>
<evidence type="ECO:0000256" key="8">
    <source>
        <dbReference type="ARBA" id="ARBA00023152"/>
    </source>
</evidence>
<feature type="transmembrane region" description="Helical" evidence="11">
    <location>
        <begin position="160"/>
        <end position="176"/>
    </location>
</feature>
<dbReference type="SUPFAM" id="SSF51604">
    <property type="entry name" value="Enolase C-terminal domain-like"/>
    <property type="match status" value="1"/>
</dbReference>